<protein>
    <submittedName>
        <fullName evidence="4">NmrA family protein</fullName>
    </submittedName>
</protein>
<comment type="caution">
    <text evidence="4">The sequence shown here is derived from an EMBL/GenBank/DDBJ whole genome shotgun (WGS) entry which is preliminary data.</text>
</comment>
<dbReference type="CDD" id="cd05251">
    <property type="entry name" value="NmrA_like_SDR_a"/>
    <property type="match status" value="1"/>
</dbReference>
<evidence type="ECO:0000313" key="5">
    <source>
        <dbReference type="Proteomes" id="UP000075418"/>
    </source>
</evidence>
<dbReference type="InterPro" id="IPR036291">
    <property type="entry name" value="NAD(P)-bd_dom_sf"/>
</dbReference>
<dbReference type="Gene3D" id="3.40.50.720">
    <property type="entry name" value="NAD(P)-binding Rossmann-like Domain"/>
    <property type="match status" value="1"/>
</dbReference>
<dbReference type="Proteomes" id="UP000075418">
    <property type="component" value="Unassembled WGS sequence"/>
</dbReference>
<keyword evidence="2" id="KW-0521">NADP</keyword>
<organism evidence="4 5">
    <name type="scientific">Staphylococcus kloosii</name>
    <dbReference type="NCBI Taxonomy" id="29384"/>
    <lineage>
        <taxon>Bacteria</taxon>
        <taxon>Bacillati</taxon>
        <taxon>Bacillota</taxon>
        <taxon>Bacilli</taxon>
        <taxon>Bacillales</taxon>
        <taxon>Staphylococcaceae</taxon>
        <taxon>Staphylococcus</taxon>
    </lineage>
</organism>
<dbReference type="InterPro" id="IPR051164">
    <property type="entry name" value="NmrA-like_oxidored"/>
</dbReference>
<gene>
    <name evidence="4" type="ORF">A0131_04090</name>
</gene>
<evidence type="ECO:0000256" key="2">
    <source>
        <dbReference type="ARBA" id="ARBA00022857"/>
    </source>
</evidence>
<dbReference type="EMBL" id="LUGM01000002">
    <property type="protein sequence ID" value="KYH13982.1"/>
    <property type="molecule type" value="Genomic_DNA"/>
</dbReference>
<proteinExistence type="inferred from homology"/>
<dbReference type="InterPro" id="IPR008030">
    <property type="entry name" value="NmrA-like"/>
</dbReference>
<accession>A0A151A3Q7</accession>
<dbReference type="Pfam" id="PF05368">
    <property type="entry name" value="NmrA"/>
    <property type="match status" value="1"/>
</dbReference>
<dbReference type="PANTHER" id="PTHR42748:SF7">
    <property type="entry name" value="NMRA LIKE REDOX SENSOR 1-RELATED"/>
    <property type="match status" value="1"/>
</dbReference>
<dbReference type="SUPFAM" id="SSF51735">
    <property type="entry name" value="NAD(P)-binding Rossmann-fold domains"/>
    <property type="match status" value="1"/>
</dbReference>
<evidence type="ECO:0000313" key="4">
    <source>
        <dbReference type="EMBL" id="KYH13982.1"/>
    </source>
</evidence>
<dbReference type="AlphaFoldDB" id="A0A151A3Q7"/>
<sequence length="272" mass="30526">MTKSILVIGTTGKQGYAVVQQLLDEGWQVRALTRNANNEKLAALNHANLEIFEGDLSNKKALEEAMAGQYGVYSVQPIIKDDVEEELRQGKRIIATAEQQNIDYVVYSTAGGVNRNRKGPHFEALAEIEDTLAASSLNYTIIKPSFFMDNFLRITTVEEGRIYIPEFISPDIKFAMISTDDIAKIAVNIFNAVPQYNHQAIEIASDELSLNEVIEIFSSATSKPAIIQGSFTSGTAERSWLEDKGYEVDFDQMDQLNPERLHLNDWILKQQF</sequence>
<dbReference type="PANTHER" id="PTHR42748">
    <property type="entry name" value="NITROGEN METABOLITE REPRESSION PROTEIN NMRA FAMILY MEMBER"/>
    <property type="match status" value="1"/>
</dbReference>
<comment type="similarity">
    <text evidence="1">Belongs to the NmrA-type oxidoreductase family.</text>
</comment>
<evidence type="ECO:0000256" key="1">
    <source>
        <dbReference type="ARBA" id="ARBA00006328"/>
    </source>
</evidence>
<evidence type="ECO:0000259" key="3">
    <source>
        <dbReference type="Pfam" id="PF05368"/>
    </source>
</evidence>
<name>A0A151A3Q7_9STAP</name>
<feature type="domain" description="NmrA-like" evidence="3">
    <location>
        <begin position="1"/>
        <end position="225"/>
    </location>
</feature>
<reference evidence="4 5" key="1">
    <citation type="submission" date="2016-02" db="EMBL/GenBank/DDBJ databases">
        <title>Draft genome sequence of hydrocarbon degrading Staphylococcus saprophyticus Strain CNV2, isolated from crude-oil contaminated soil from Noonmati Oil Refinery, Guwahati, Assam, India.</title>
        <authorList>
            <person name="Mukherjee A."/>
            <person name="Chettri B."/>
            <person name="Langpoklakpam J."/>
            <person name="Singh A.K."/>
            <person name="Chattopadhyay D.J."/>
        </authorList>
    </citation>
    <scope>NUCLEOTIDE SEQUENCE [LARGE SCALE GENOMIC DNA]</scope>
    <source>
        <strain evidence="4 5">CNV2</strain>
    </source>
</reference>
<dbReference type="Gene3D" id="3.90.25.10">
    <property type="entry name" value="UDP-galactose 4-epimerase, domain 1"/>
    <property type="match status" value="1"/>
</dbReference>
<dbReference type="RefSeq" id="WP_061854209.1">
    <property type="nucleotide sequence ID" value="NZ_JAIEWX010000002.1"/>
</dbReference>